<comment type="similarity">
    <text evidence="2">Belongs to the FliH family.</text>
</comment>
<keyword evidence="3" id="KW-0813">Transport</keyword>
<evidence type="ECO:0000256" key="5">
    <source>
        <dbReference type="ARBA" id="ARBA00022927"/>
    </source>
</evidence>
<dbReference type="GO" id="GO:0005829">
    <property type="term" value="C:cytosol"/>
    <property type="evidence" value="ECO:0007669"/>
    <property type="project" value="TreeGrafter"/>
</dbReference>
<dbReference type="GO" id="GO:0015031">
    <property type="term" value="P:protein transport"/>
    <property type="evidence" value="ECO:0007669"/>
    <property type="project" value="UniProtKB-KW"/>
</dbReference>
<keyword evidence="9" id="KW-1185">Reference proteome</keyword>
<dbReference type="EMBL" id="NOJY02000004">
    <property type="protein sequence ID" value="RDY28925.1"/>
    <property type="molecule type" value="Genomic_DNA"/>
</dbReference>
<dbReference type="Proteomes" id="UP000215694">
    <property type="component" value="Unassembled WGS sequence"/>
</dbReference>
<dbReference type="Pfam" id="PF02108">
    <property type="entry name" value="FliH"/>
    <property type="match status" value="1"/>
</dbReference>
<protein>
    <recommendedName>
        <fullName evidence="7">Flagellar assembly protein FliH/Type III secretion system HrpE domain-containing protein</fullName>
    </recommendedName>
</protein>
<evidence type="ECO:0000256" key="1">
    <source>
        <dbReference type="ARBA" id="ARBA00003041"/>
    </source>
</evidence>
<dbReference type="InterPro" id="IPR051472">
    <property type="entry name" value="T3SS_Stator/FliH"/>
</dbReference>
<comment type="caution">
    <text evidence="8">The sequence shown here is derived from an EMBL/GenBank/DDBJ whole genome shotgun (WGS) entry which is preliminary data.</text>
</comment>
<evidence type="ECO:0000313" key="8">
    <source>
        <dbReference type="EMBL" id="RDY28925.1"/>
    </source>
</evidence>
<evidence type="ECO:0000256" key="2">
    <source>
        <dbReference type="ARBA" id="ARBA00006602"/>
    </source>
</evidence>
<keyword evidence="4" id="KW-1005">Bacterial flagellum biogenesis</keyword>
<sequence length="255" mass="29346">MSLLYKDRNIIRGKEVDLKGRVSLNTAKIIELDKIESLDDLLIKKDLIEIEINNAKKEHSNIMMRTEQLSTDIIESARKEAIDIEKKAYENGYSQGLKNGYEDGYKEAYETNVEKAKVESASIIEKANEILADSNKEVINLLEDSKKDILSLSIFIAEKVLREKFNDEKSMTHILEDILREYELKNSIVIKINPLYIENLQCEVKKWKKSYSINDNIFVIGDRDIETGNAVIEHNKGRLVVGIDSILNRIKEELL</sequence>
<dbReference type="AlphaFoldDB" id="A0A371J872"/>
<evidence type="ECO:0000256" key="4">
    <source>
        <dbReference type="ARBA" id="ARBA00022795"/>
    </source>
</evidence>
<reference evidence="8 9" key="1">
    <citation type="journal article" date="2017" name="Genome Announc.">
        <title>Draft Genome Sequence of Romboutsia weinsteinii sp. nov. Strain CCRI-19649(T) Isolated from Surface Water.</title>
        <authorList>
            <person name="Maheux A.F."/>
            <person name="Boudreau D.K."/>
            <person name="Berube E."/>
            <person name="Boissinot M."/>
            <person name="Cantin P."/>
            <person name="Raymond F."/>
            <person name="Corbeil J."/>
            <person name="Omar R.F."/>
            <person name="Bergeron M.G."/>
        </authorList>
    </citation>
    <scope>NUCLEOTIDE SEQUENCE [LARGE SCALE GENOMIC DNA]</scope>
    <source>
        <strain evidence="8 9">CCRI-19649</strain>
    </source>
</reference>
<accession>A0A371J872</accession>
<proteinExistence type="inferred from homology"/>
<dbReference type="OrthoDB" id="2375163at2"/>
<dbReference type="InterPro" id="IPR018035">
    <property type="entry name" value="Flagellar_FliH/T3SS_HrpE"/>
</dbReference>
<organism evidence="8 9">
    <name type="scientific">Romboutsia weinsteinii</name>
    <dbReference type="NCBI Taxonomy" id="2020949"/>
    <lineage>
        <taxon>Bacteria</taxon>
        <taxon>Bacillati</taxon>
        <taxon>Bacillota</taxon>
        <taxon>Clostridia</taxon>
        <taxon>Peptostreptococcales</taxon>
        <taxon>Peptostreptococcaceae</taxon>
        <taxon>Romboutsia</taxon>
    </lineage>
</organism>
<keyword evidence="5" id="KW-0653">Protein transport</keyword>
<dbReference type="RefSeq" id="WP_094368677.1">
    <property type="nucleotide sequence ID" value="NZ_NOJY02000004.1"/>
</dbReference>
<feature type="domain" description="Flagellar assembly protein FliH/Type III secretion system HrpE" evidence="7">
    <location>
        <begin position="124"/>
        <end position="245"/>
    </location>
</feature>
<dbReference type="PANTHER" id="PTHR34982">
    <property type="entry name" value="YOP PROTEINS TRANSLOCATION PROTEIN L"/>
    <property type="match status" value="1"/>
</dbReference>
<keyword evidence="6" id="KW-1006">Bacterial flagellum protein export</keyword>
<evidence type="ECO:0000256" key="6">
    <source>
        <dbReference type="ARBA" id="ARBA00023225"/>
    </source>
</evidence>
<dbReference type="GO" id="GO:0044781">
    <property type="term" value="P:bacterial-type flagellum organization"/>
    <property type="evidence" value="ECO:0007669"/>
    <property type="project" value="UniProtKB-KW"/>
</dbReference>
<name>A0A371J872_9FIRM</name>
<dbReference type="PANTHER" id="PTHR34982:SF1">
    <property type="entry name" value="FLAGELLAR ASSEMBLY PROTEIN FLIH"/>
    <property type="match status" value="1"/>
</dbReference>
<evidence type="ECO:0000256" key="3">
    <source>
        <dbReference type="ARBA" id="ARBA00022448"/>
    </source>
</evidence>
<evidence type="ECO:0000313" key="9">
    <source>
        <dbReference type="Proteomes" id="UP000215694"/>
    </source>
</evidence>
<comment type="function">
    <text evidence="1">Needed for flagellar regrowth and assembly.</text>
</comment>
<gene>
    <name evidence="8" type="ORF">CHL78_003115</name>
</gene>
<evidence type="ECO:0000259" key="7">
    <source>
        <dbReference type="Pfam" id="PF02108"/>
    </source>
</evidence>